<name>A0A6C0ACZ9_9ZZZZ</name>
<evidence type="ECO:0000313" key="1">
    <source>
        <dbReference type="EMBL" id="QHS77617.1"/>
    </source>
</evidence>
<accession>A0A6C0ACZ9</accession>
<dbReference type="AlphaFoldDB" id="A0A6C0ACZ9"/>
<proteinExistence type="predicted"/>
<sequence>MLMLNDADEVCIILYDSDFPDYYINQEHPEDYKLMREPVLDYIYHAKKYHNRLLLRISFKIDNDLFVPITFVCDTGAPGSLYLSEKAREQIEDARILKDRDLGIEYIKLSTTKKKIQIDDPPSNHKNINIMGLMALSRFGLNVDYESFDFKNLPDYL</sequence>
<reference evidence="1" key="1">
    <citation type="journal article" date="2020" name="Nature">
        <title>Giant virus diversity and host interactions through global metagenomics.</title>
        <authorList>
            <person name="Schulz F."/>
            <person name="Roux S."/>
            <person name="Paez-Espino D."/>
            <person name="Jungbluth S."/>
            <person name="Walsh D.A."/>
            <person name="Denef V.J."/>
            <person name="McMahon K.D."/>
            <person name="Konstantinidis K.T."/>
            <person name="Eloe-Fadrosh E.A."/>
            <person name="Kyrpides N.C."/>
            <person name="Woyke T."/>
        </authorList>
    </citation>
    <scope>NUCLEOTIDE SEQUENCE</scope>
    <source>
        <strain evidence="1">GVMAG-S-1021933-23</strain>
    </source>
</reference>
<organism evidence="1">
    <name type="scientific">viral metagenome</name>
    <dbReference type="NCBI Taxonomy" id="1070528"/>
    <lineage>
        <taxon>unclassified sequences</taxon>
        <taxon>metagenomes</taxon>
        <taxon>organismal metagenomes</taxon>
    </lineage>
</organism>
<protein>
    <submittedName>
        <fullName evidence="1">Uncharacterized protein</fullName>
    </submittedName>
</protein>
<dbReference type="EMBL" id="MN740593">
    <property type="protein sequence ID" value="QHS77617.1"/>
    <property type="molecule type" value="Genomic_DNA"/>
</dbReference>